<dbReference type="Proteomes" id="UP000238326">
    <property type="component" value="Unassembled WGS sequence"/>
</dbReference>
<dbReference type="Gene3D" id="3.40.190.150">
    <property type="entry name" value="Bordetella uptake gene, domain 1"/>
    <property type="match status" value="1"/>
</dbReference>
<proteinExistence type="inferred from homology"/>
<gene>
    <name evidence="4" type="ORF">C6P61_00760</name>
    <name evidence="3" type="ORF">F5985_13615</name>
</gene>
<comment type="similarity">
    <text evidence="1">Belongs to the UPF0065 (bug) family.</text>
</comment>
<feature type="signal peptide" evidence="2">
    <location>
        <begin position="1"/>
        <end position="24"/>
    </location>
</feature>
<comment type="caution">
    <text evidence="4">The sequence shown here is derived from an EMBL/GenBank/DDBJ whole genome shotgun (WGS) entry which is preliminary data.</text>
</comment>
<dbReference type="CDD" id="cd07012">
    <property type="entry name" value="PBP2_Bug_TTT"/>
    <property type="match status" value="1"/>
</dbReference>
<evidence type="ECO:0000256" key="2">
    <source>
        <dbReference type="SAM" id="SignalP"/>
    </source>
</evidence>
<keyword evidence="2" id="KW-0732">Signal</keyword>
<dbReference type="Proteomes" id="UP000481947">
    <property type="component" value="Unassembled WGS sequence"/>
</dbReference>
<accession>A0A2S9KJ10</accession>
<dbReference type="AlphaFoldDB" id="A0A2S9KJ10"/>
<dbReference type="InterPro" id="IPR005064">
    <property type="entry name" value="BUG"/>
</dbReference>
<dbReference type="SUPFAM" id="SSF53850">
    <property type="entry name" value="Periplasmic binding protein-like II"/>
    <property type="match status" value="1"/>
</dbReference>
<evidence type="ECO:0000313" key="4">
    <source>
        <dbReference type="EMBL" id="PRD70438.1"/>
    </source>
</evidence>
<dbReference type="PANTHER" id="PTHR42928">
    <property type="entry name" value="TRICARBOXYLATE-BINDING PROTEIN"/>
    <property type="match status" value="1"/>
</dbReference>
<name>A0A2S9KJ10_9BURK</name>
<evidence type="ECO:0000256" key="1">
    <source>
        <dbReference type="ARBA" id="ARBA00006987"/>
    </source>
</evidence>
<organism evidence="4 5">
    <name type="scientific">Malikia spinosa</name>
    <dbReference type="NCBI Taxonomy" id="86180"/>
    <lineage>
        <taxon>Bacteria</taxon>
        <taxon>Pseudomonadati</taxon>
        <taxon>Pseudomonadota</taxon>
        <taxon>Betaproteobacteria</taxon>
        <taxon>Burkholderiales</taxon>
        <taxon>Comamonadaceae</taxon>
        <taxon>Malikia</taxon>
    </lineage>
</organism>
<dbReference type="RefSeq" id="WP_105728014.1">
    <property type="nucleotide sequence ID" value="NZ_PVLR01000003.1"/>
</dbReference>
<reference evidence="4 5" key="1">
    <citation type="submission" date="2018-03" db="EMBL/GenBank/DDBJ databases">
        <title>Comparative genomics illustrates the genes involved in a hyperalkaliphilic mechanisms of Serpentinomonas isolated from highly-alkaline calcium-rich serpentinized springs.</title>
        <authorList>
            <person name="Suzuki S."/>
            <person name="Ishii S."/>
            <person name="Walworth N."/>
            <person name="Bird L."/>
            <person name="Kuenen J.G."/>
            <person name="Nealson K.H."/>
        </authorList>
    </citation>
    <scope>NUCLEOTIDE SEQUENCE [LARGE SCALE GENOMIC DNA]</scope>
    <source>
        <strain evidence="4 5">83</strain>
    </source>
</reference>
<dbReference type="PIRSF" id="PIRSF017082">
    <property type="entry name" value="YflP"/>
    <property type="match status" value="1"/>
</dbReference>
<dbReference type="PANTHER" id="PTHR42928:SF5">
    <property type="entry name" value="BLR1237 PROTEIN"/>
    <property type="match status" value="1"/>
</dbReference>
<dbReference type="InterPro" id="IPR042100">
    <property type="entry name" value="Bug_dom1"/>
</dbReference>
<reference evidence="3 6" key="2">
    <citation type="submission" date="2019-09" db="EMBL/GenBank/DDBJ databases">
        <title>Identification of Malikia spinosa a prominent benzene-, toluene-, and ethylbenzene-degrading bacterium: enrichment, isolation and whole genome sequencing.</title>
        <authorList>
            <person name="Tancsics A."/>
            <person name="Revesz F."/>
            <person name="Kriszt B."/>
        </authorList>
    </citation>
    <scope>NUCLEOTIDE SEQUENCE [LARGE SCALE GENOMIC DNA]</scope>
    <source>
        <strain evidence="3 6">AB6</strain>
    </source>
</reference>
<evidence type="ECO:0000313" key="3">
    <source>
        <dbReference type="EMBL" id="MYZ53137.1"/>
    </source>
</evidence>
<sequence length="323" mass="33887">MKRPTFRLLTLCLSACCAWTPAMAQDSFPSKTIKIVNNFAAGGPSDVLARSIGQVLAEKFKQAVIVENKPGAAGNLGADAVVKSPADGHTLLFSIDTTFTVNPHIYGKTMPFKASELRPVVIISSSGLMVAVNPATGIKTLKDFIAVGKAKGLTLSSAGNGAPGHLAAERLTDAAQIKITHIPYKGNSPAVTAVLANEVDGGVLATSGLLPFVRSGKITGLAVTSSKRSRLAPELPTVAELGMKELEQDILYLALVPSATPEAVVQKLQTGILEALKRPEFESRLANLDMALEGQTGAEASKRLAETSERYGKLVRATGMKVE</sequence>
<feature type="chain" id="PRO_5044580409" evidence="2">
    <location>
        <begin position="25"/>
        <end position="323"/>
    </location>
</feature>
<dbReference type="EMBL" id="VYSB01000015">
    <property type="protein sequence ID" value="MYZ53137.1"/>
    <property type="molecule type" value="Genomic_DNA"/>
</dbReference>
<dbReference type="OrthoDB" id="8678477at2"/>
<dbReference type="Gene3D" id="3.40.190.10">
    <property type="entry name" value="Periplasmic binding protein-like II"/>
    <property type="match status" value="1"/>
</dbReference>
<keyword evidence="5" id="KW-1185">Reference proteome</keyword>
<dbReference type="Pfam" id="PF03401">
    <property type="entry name" value="TctC"/>
    <property type="match status" value="1"/>
</dbReference>
<evidence type="ECO:0000313" key="6">
    <source>
        <dbReference type="Proteomes" id="UP000481947"/>
    </source>
</evidence>
<protein>
    <submittedName>
        <fullName evidence="4">Tripartite tricarboxylate transporter substrate binding protein</fullName>
    </submittedName>
</protein>
<evidence type="ECO:0000313" key="5">
    <source>
        <dbReference type="Proteomes" id="UP000238326"/>
    </source>
</evidence>
<dbReference type="EMBL" id="PVLR01000003">
    <property type="protein sequence ID" value="PRD70438.1"/>
    <property type="molecule type" value="Genomic_DNA"/>
</dbReference>